<gene>
    <name evidence="4" type="ORF">BOW53_08620</name>
</gene>
<dbReference type="Pfam" id="PF00563">
    <property type="entry name" value="EAL"/>
    <property type="match status" value="1"/>
</dbReference>
<comment type="caution">
    <text evidence="4">The sequence shown here is derived from an EMBL/GenBank/DDBJ whole genome shotgun (WGS) entry which is preliminary data.</text>
</comment>
<dbReference type="PANTHER" id="PTHR33121:SF70">
    <property type="entry name" value="SIGNALING PROTEIN YKOW"/>
    <property type="match status" value="1"/>
</dbReference>
<keyword evidence="2" id="KW-0973">c-di-GMP</keyword>
<dbReference type="SUPFAM" id="SSF141868">
    <property type="entry name" value="EAL domain-like"/>
    <property type="match status" value="1"/>
</dbReference>
<evidence type="ECO:0000259" key="3">
    <source>
        <dbReference type="PROSITE" id="PS50883"/>
    </source>
</evidence>
<dbReference type="Proteomes" id="UP000191110">
    <property type="component" value="Unassembled WGS sequence"/>
</dbReference>
<dbReference type="EMBL" id="MPRL01000030">
    <property type="protein sequence ID" value="OOZ40222.1"/>
    <property type="molecule type" value="Genomic_DNA"/>
</dbReference>
<protein>
    <recommendedName>
        <fullName evidence="1">cyclic-guanylate-specific phosphodiesterase</fullName>
        <ecNumber evidence="1">3.1.4.52</ecNumber>
    </recommendedName>
</protein>
<keyword evidence="5" id="KW-1185">Reference proteome</keyword>
<dbReference type="InterPro" id="IPR035919">
    <property type="entry name" value="EAL_sf"/>
</dbReference>
<dbReference type="SMART" id="SM00052">
    <property type="entry name" value="EAL"/>
    <property type="match status" value="1"/>
</dbReference>
<evidence type="ECO:0000256" key="2">
    <source>
        <dbReference type="ARBA" id="ARBA00022636"/>
    </source>
</evidence>
<dbReference type="FunFam" id="3.20.20.450:FF:000001">
    <property type="entry name" value="Cyclic di-GMP phosphodiesterase yahA"/>
    <property type="match status" value="1"/>
</dbReference>
<evidence type="ECO:0000256" key="1">
    <source>
        <dbReference type="ARBA" id="ARBA00012282"/>
    </source>
</evidence>
<organism evidence="4 5">
    <name type="scientific">Solemya pervernicosa gill symbiont</name>
    <dbReference type="NCBI Taxonomy" id="642797"/>
    <lineage>
        <taxon>Bacteria</taxon>
        <taxon>Pseudomonadati</taxon>
        <taxon>Pseudomonadota</taxon>
        <taxon>Gammaproteobacteria</taxon>
        <taxon>sulfur-oxidizing symbionts</taxon>
    </lineage>
</organism>
<dbReference type="Gene3D" id="3.20.20.450">
    <property type="entry name" value="EAL domain"/>
    <property type="match status" value="1"/>
</dbReference>
<evidence type="ECO:0000313" key="4">
    <source>
        <dbReference type="EMBL" id="OOZ40222.1"/>
    </source>
</evidence>
<dbReference type="RefSeq" id="WP_078483676.1">
    <property type="nucleotide sequence ID" value="NZ_MPRL01000030.1"/>
</dbReference>
<dbReference type="PANTHER" id="PTHR33121">
    <property type="entry name" value="CYCLIC DI-GMP PHOSPHODIESTERASE PDEF"/>
    <property type="match status" value="1"/>
</dbReference>
<dbReference type="InterPro" id="IPR001633">
    <property type="entry name" value="EAL_dom"/>
</dbReference>
<feature type="domain" description="EAL" evidence="3">
    <location>
        <begin position="26"/>
        <end position="279"/>
    </location>
</feature>
<dbReference type="InterPro" id="IPR050706">
    <property type="entry name" value="Cyclic-di-GMP_PDE-like"/>
</dbReference>
<dbReference type="PROSITE" id="PS50883">
    <property type="entry name" value="EAL"/>
    <property type="match status" value="1"/>
</dbReference>
<name>A0A1T2L575_9GAMM</name>
<reference evidence="4 5" key="1">
    <citation type="submission" date="2016-11" db="EMBL/GenBank/DDBJ databases">
        <title>Mixed transmission modes and dynamic genome evolution in an obligate animal-bacterial symbiosis.</title>
        <authorList>
            <person name="Russell S.L."/>
            <person name="Corbett-Detig R.B."/>
            <person name="Cavanaugh C.M."/>
        </authorList>
    </citation>
    <scope>NUCLEOTIDE SEQUENCE [LARGE SCALE GENOMIC DNA]</scope>
    <source>
        <strain evidence="4">Sveles-Q1</strain>
    </source>
</reference>
<dbReference type="AlphaFoldDB" id="A0A1T2L575"/>
<dbReference type="OrthoDB" id="9812358at2"/>
<proteinExistence type="predicted"/>
<sequence>MFKVKERGRNSYQFYTEDLTHRAMQRMLLENGIRKALTDQHFVAWYQPQYDIETNQLIGMEALARWISPDRGIISPLDFIPLAEETGLILELGEQILDQVMQQVVGWHEQGLNPGRVAINVSGKQLLNGNISATVKRLLEQNRCKVEWIEIEVTEGFVMGQGEGAIEQLQELQALGVQLSIDDFGTGYSSLAYLKQLPISKLKIDKSFVDDLPHDLDDTGITRAVIALANSLGLDVIAEGVESREQADFLLQEGCPLAQGYLYSKPLPADKITTLLKNG</sequence>
<dbReference type="CDD" id="cd01948">
    <property type="entry name" value="EAL"/>
    <property type="match status" value="1"/>
</dbReference>
<dbReference type="GO" id="GO:0071111">
    <property type="term" value="F:cyclic-guanylate-specific phosphodiesterase activity"/>
    <property type="evidence" value="ECO:0007669"/>
    <property type="project" value="UniProtKB-EC"/>
</dbReference>
<dbReference type="EC" id="3.1.4.52" evidence="1"/>
<evidence type="ECO:0000313" key="5">
    <source>
        <dbReference type="Proteomes" id="UP000191110"/>
    </source>
</evidence>
<accession>A0A1T2L575</accession>